<dbReference type="PANTHER" id="PTHR11361">
    <property type="entry name" value="DNA MISMATCH REPAIR PROTEIN MUTS FAMILY MEMBER"/>
    <property type="match status" value="1"/>
</dbReference>
<feature type="domain" description="DNA mismatch repair proteins mutS family" evidence="5">
    <location>
        <begin position="22"/>
        <end position="87"/>
    </location>
</feature>
<comment type="caution">
    <text evidence="6">The sequence shown here is derived from an EMBL/GenBank/DDBJ whole genome shotgun (WGS) entry which is preliminary data.</text>
</comment>
<protein>
    <submittedName>
        <fullName evidence="6">Muts domain V-domain-containing protein</fullName>
    </submittedName>
</protein>
<proteinExistence type="inferred from homology"/>
<dbReference type="SUPFAM" id="SSF52540">
    <property type="entry name" value="P-loop containing nucleoside triphosphate hydrolases"/>
    <property type="match status" value="1"/>
</dbReference>
<gene>
    <name evidence="6" type="ORF">DUNSADRAFT_9660</name>
</gene>
<dbReference type="Proteomes" id="UP000815325">
    <property type="component" value="Unassembled WGS sequence"/>
</dbReference>
<keyword evidence="4" id="KW-0238">DNA-binding</keyword>
<dbReference type="Pfam" id="PF00488">
    <property type="entry name" value="MutS_V"/>
    <property type="match status" value="1"/>
</dbReference>
<sequence>PTSLLIDNQPKNLLHRNCHTHAGPNASGKSCYAKQVAIIAYMGHLGSFVPAESAVIGLADRIFTRVISLERVAHGQSSFMIDLTQVISLSNWLML</sequence>
<organism evidence="6 7">
    <name type="scientific">Dunaliella salina</name>
    <name type="common">Green alga</name>
    <name type="synonym">Protococcus salinus</name>
    <dbReference type="NCBI Taxonomy" id="3046"/>
    <lineage>
        <taxon>Eukaryota</taxon>
        <taxon>Viridiplantae</taxon>
        <taxon>Chlorophyta</taxon>
        <taxon>core chlorophytes</taxon>
        <taxon>Chlorophyceae</taxon>
        <taxon>CS clade</taxon>
        <taxon>Chlamydomonadales</taxon>
        <taxon>Dunaliellaceae</taxon>
        <taxon>Dunaliella</taxon>
    </lineage>
</organism>
<accession>A0ABZ3K8G9</accession>
<evidence type="ECO:0000256" key="2">
    <source>
        <dbReference type="ARBA" id="ARBA00022741"/>
    </source>
</evidence>
<feature type="non-terminal residue" evidence="6">
    <location>
        <position position="1"/>
    </location>
</feature>
<evidence type="ECO:0000256" key="4">
    <source>
        <dbReference type="ARBA" id="ARBA00023125"/>
    </source>
</evidence>
<keyword evidence="3" id="KW-0067">ATP-binding</keyword>
<name>A0ABZ3K8G9_DUNSA</name>
<evidence type="ECO:0000313" key="7">
    <source>
        <dbReference type="Proteomes" id="UP000815325"/>
    </source>
</evidence>
<evidence type="ECO:0000259" key="5">
    <source>
        <dbReference type="Pfam" id="PF00488"/>
    </source>
</evidence>
<reference evidence="6" key="1">
    <citation type="submission" date="2017-08" db="EMBL/GenBank/DDBJ databases">
        <authorList>
            <person name="Polle J.E."/>
            <person name="Barry K."/>
            <person name="Cushman J."/>
            <person name="Schmutz J."/>
            <person name="Tran D."/>
            <person name="Hathwaick L.T."/>
            <person name="Yim W.C."/>
            <person name="Jenkins J."/>
            <person name="Mckie-Krisberg Z.M."/>
            <person name="Prochnik S."/>
            <person name="Lindquist E."/>
            <person name="Dockter R.B."/>
            <person name="Adam C."/>
            <person name="Molina H."/>
            <person name="Bunkerborg J."/>
            <person name="Jin E."/>
            <person name="Buchheim M."/>
            <person name="Magnuson J."/>
        </authorList>
    </citation>
    <scope>NUCLEOTIDE SEQUENCE</scope>
    <source>
        <strain evidence="6">CCAP 19/18</strain>
    </source>
</reference>
<evidence type="ECO:0000256" key="1">
    <source>
        <dbReference type="ARBA" id="ARBA00006271"/>
    </source>
</evidence>
<dbReference type="EMBL" id="MU072931">
    <property type="protein sequence ID" value="KAF5825467.1"/>
    <property type="molecule type" value="Genomic_DNA"/>
</dbReference>
<evidence type="ECO:0000256" key="3">
    <source>
        <dbReference type="ARBA" id="ARBA00022840"/>
    </source>
</evidence>
<comment type="similarity">
    <text evidence="1">Belongs to the DNA mismatch repair MutS family.</text>
</comment>
<dbReference type="PANTHER" id="PTHR11361:SF20">
    <property type="entry name" value="MUTS PROTEIN HOMOLOG 5"/>
    <property type="match status" value="1"/>
</dbReference>
<evidence type="ECO:0000313" key="6">
    <source>
        <dbReference type="EMBL" id="KAF5825467.1"/>
    </source>
</evidence>
<keyword evidence="7" id="KW-1185">Reference proteome</keyword>
<dbReference type="InterPro" id="IPR000432">
    <property type="entry name" value="DNA_mismatch_repair_MutS_C"/>
</dbReference>
<dbReference type="InterPro" id="IPR045076">
    <property type="entry name" value="MutS"/>
</dbReference>
<dbReference type="Gene3D" id="3.40.50.300">
    <property type="entry name" value="P-loop containing nucleotide triphosphate hydrolases"/>
    <property type="match status" value="1"/>
</dbReference>
<keyword evidence="2" id="KW-0547">Nucleotide-binding</keyword>
<dbReference type="InterPro" id="IPR027417">
    <property type="entry name" value="P-loop_NTPase"/>
</dbReference>